<dbReference type="AlphaFoldDB" id="A0A0C5VWP6"/>
<dbReference type="Proteomes" id="UP000032266">
    <property type="component" value="Chromosome"/>
</dbReference>
<dbReference type="HOGENOM" id="CLU_2493552_0_0_6"/>
<evidence type="ECO:0000313" key="1">
    <source>
        <dbReference type="EMBL" id="AJQ94859.1"/>
    </source>
</evidence>
<dbReference type="RefSeq" id="WP_044617301.1">
    <property type="nucleotide sequence ID" value="NZ_CP007142.1"/>
</dbReference>
<name>A0A0C5VWP6_9GAMM</name>
<proteinExistence type="predicted"/>
<dbReference type="KEGG" id="gsn:YC6258_02821"/>
<protein>
    <submittedName>
        <fullName evidence="1">Uncharacterized protein</fullName>
    </submittedName>
</protein>
<sequence>MTEKIELLVRDKVHVFSNDDMKESVIKKLGKPDDAGGFFGKRKIPLTQKHSGIEFHNEPDGKLRLIYKRRRNDIPFICIPFYDENT</sequence>
<organism evidence="1 2">
    <name type="scientific">Gynuella sunshinyii YC6258</name>
    <dbReference type="NCBI Taxonomy" id="1445510"/>
    <lineage>
        <taxon>Bacteria</taxon>
        <taxon>Pseudomonadati</taxon>
        <taxon>Pseudomonadota</taxon>
        <taxon>Gammaproteobacteria</taxon>
        <taxon>Oceanospirillales</taxon>
        <taxon>Saccharospirillaceae</taxon>
        <taxon>Gynuella</taxon>
    </lineage>
</organism>
<gene>
    <name evidence="1" type="ORF">YC6258_02821</name>
</gene>
<reference evidence="1 2" key="1">
    <citation type="submission" date="2014-01" db="EMBL/GenBank/DDBJ databases">
        <title>Full genme sequencing of cellulolytic bacterium Gynuella sunshinyii YC6258T gen. nov., sp. nov.</title>
        <authorList>
            <person name="Khan H."/>
            <person name="Chung E.J."/>
            <person name="Chung Y.R."/>
        </authorList>
    </citation>
    <scope>NUCLEOTIDE SEQUENCE [LARGE SCALE GENOMIC DNA]</scope>
    <source>
        <strain evidence="1 2">YC6258</strain>
    </source>
</reference>
<accession>A0A0C5VWP6</accession>
<dbReference type="OrthoDB" id="6205137at2"/>
<keyword evidence="2" id="KW-1185">Reference proteome</keyword>
<evidence type="ECO:0000313" key="2">
    <source>
        <dbReference type="Proteomes" id="UP000032266"/>
    </source>
</evidence>
<dbReference type="EMBL" id="CP007142">
    <property type="protein sequence ID" value="AJQ94859.1"/>
    <property type="molecule type" value="Genomic_DNA"/>
</dbReference>